<dbReference type="Proteomes" id="UP000198034">
    <property type="component" value="Unassembled WGS sequence"/>
</dbReference>
<name>A0A246G7K2_9FLAO</name>
<reference evidence="2 3" key="1">
    <citation type="journal article" date="2017" name="Infect. Genet. Evol.">
        <title>Comparative genome analysis of fish pathogen Flavobacterium columnare reveals extensive sequence diversity within the species.</title>
        <authorList>
            <person name="Kayansamruaj P."/>
            <person name="Dong H.T."/>
            <person name="Hirono I."/>
            <person name="Kondo H."/>
            <person name="Senapin S."/>
            <person name="Rodkhum C."/>
        </authorList>
    </citation>
    <scope>NUCLEOTIDE SEQUENCE [LARGE SCALE GENOMIC DNA]</scope>
    <source>
        <strain evidence="2 3">1214</strain>
    </source>
</reference>
<evidence type="ECO:0000313" key="2">
    <source>
        <dbReference type="EMBL" id="OWP74503.1"/>
    </source>
</evidence>
<keyword evidence="1" id="KW-1133">Transmembrane helix</keyword>
<gene>
    <name evidence="2" type="ORF">BWK62_14210</name>
</gene>
<feature type="transmembrane region" description="Helical" evidence="1">
    <location>
        <begin position="29"/>
        <end position="47"/>
    </location>
</feature>
<dbReference type="EMBL" id="MTCY01000068">
    <property type="protein sequence ID" value="OWP74503.1"/>
    <property type="molecule type" value="Genomic_DNA"/>
</dbReference>
<feature type="transmembrane region" description="Helical" evidence="1">
    <location>
        <begin position="83"/>
        <end position="99"/>
    </location>
</feature>
<evidence type="ECO:0000313" key="3">
    <source>
        <dbReference type="Proteomes" id="UP000198034"/>
    </source>
</evidence>
<accession>A0A246G7K2</accession>
<evidence type="ECO:0000256" key="1">
    <source>
        <dbReference type="SAM" id="Phobius"/>
    </source>
</evidence>
<dbReference type="AlphaFoldDB" id="A0A246G7K2"/>
<keyword evidence="1" id="KW-0472">Membrane</keyword>
<protein>
    <submittedName>
        <fullName evidence="2">Uncharacterized protein</fullName>
    </submittedName>
</protein>
<proteinExistence type="predicted"/>
<sequence>MILYFGQMVISIFLNNIFWKDKSHSLAEAIPMIVNIELFFIMLFFMMKLQIKLTNSFVNRMNITHPFAWIIELRNDFISLSKFYLFISGLEVILVWLVLKNVA</sequence>
<keyword evidence="1" id="KW-0812">Transmembrane</keyword>
<organism evidence="2 3">
    <name type="scientific">Flavobacterium columnare</name>
    <dbReference type="NCBI Taxonomy" id="996"/>
    <lineage>
        <taxon>Bacteria</taxon>
        <taxon>Pseudomonadati</taxon>
        <taxon>Bacteroidota</taxon>
        <taxon>Flavobacteriia</taxon>
        <taxon>Flavobacteriales</taxon>
        <taxon>Flavobacteriaceae</taxon>
        <taxon>Flavobacterium</taxon>
    </lineage>
</organism>
<comment type="caution">
    <text evidence="2">The sequence shown here is derived from an EMBL/GenBank/DDBJ whole genome shotgun (WGS) entry which is preliminary data.</text>
</comment>